<evidence type="ECO:0000313" key="1">
    <source>
        <dbReference type="EMBL" id="CAI9695929.1"/>
    </source>
</evidence>
<reference evidence="1" key="1">
    <citation type="submission" date="2023-05" db="EMBL/GenBank/DDBJ databases">
        <authorList>
            <consortium name="ELIXIR-Norway"/>
        </authorList>
    </citation>
    <scope>NUCLEOTIDE SEQUENCE</scope>
</reference>
<proteinExistence type="predicted"/>
<protein>
    <submittedName>
        <fullName evidence="1">Uncharacterized protein</fullName>
    </submittedName>
</protein>
<sequence>MRTAGVIRNQTRPDTTSKIVRTTGEVVRTTGEMVRTMGEMVGTTGETVRTTGEMVKTMGEMVGTSREMVRTTGEMVGTTGETRAQWEQALKDAIELIGTGLLRWKPPECQENGTSQDSVQMEPEGELRAATGVIASHREPCCWKRTLSSRPLDAEMLRRSSDPELTACPVLAPDLPLDLLLPYHLSRPHWPGFQASKHVALLLKTQEVRASKVSLKTLSPEPEEPRQKDGLRNPGPQVQLPEGLFLIEGDPEPVWTRPSPSGAGAARSVSVPAPPLSGREPPDLPLCPELPIECPSEAHPERDCRAP</sequence>
<dbReference type="Proteomes" id="UP001162501">
    <property type="component" value="Chromosome 15"/>
</dbReference>
<gene>
    <name evidence="1" type="ORF">MRATA1EN3_LOCUS7142</name>
</gene>
<evidence type="ECO:0000313" key="2">
    <source>
        <dbReference type="Proteomes" id="UP001162501"/>
    </source>
</evidence>
<name>A0ACB0E672_RANTA</name>
<dbReference type="EMBL" id="OX596099">
    <property type="protein sequence ID" value="CAI9695929.1"/>
    <property type="molecule type" value="Genomic_DNA"/>
</dbReference>
<accession>A0ACB0E672</accession>
<organism evidence="1 2">
    <name type="scientific">Rangifer tarandus platyrhynchus</name>
    <name type="common">Svalbard reindeer</name>
    <dbReference type="NCBI Taxonomy" id="3082113"/>
    <lineage>
        <taxon>Eukaryota</taxon>
        <taxon>Metazoa</taxon>
        <taxon>Chordata</taxon>
        <taxon>Craniata</taxon>
        <taxon>Vertebrata</taxon>
        <taxon>Euteleostomi</taxon>
        <taxon>Mammalia</taxon>
        <taxon>Eutheria</taxon>
        <taxon>Laurasiatheria</taxon>
        <taxon>Artiodactyla</taxon>
        <taxon>Ruminantia</taxon>
        <taxon>Pecora</taxon>
        <taxon>Cervidae</taxon>
        <taxon>Odocoileinae</taxon>
        <taxon>Rangifer</taxon>
    </lineage>
</organism>